<proteinExistence type="predicted"/>
<evidence type="ECO:0000313" key="3">
    <source>
        <dbReference type="Proteomes" id="UP000835052"/>
    </source>
</evidence>
<evidence type="ECO:0000313" key="2">
    <source>
        <dbReference type="EMBL" id="CAD6198169.1"/>
    </source>
</evidence>
<feature type="region of interest" description="Disordered" evidence="1">
    <location>
        <begin position="290"/>
        <end position="319"/>
    </location>
</feature>
<dbReference type="EMBL" id="CAJGYM010000117">
    <property type="protein sequence ID" value="CAD6198169.1"/>
    <property type="molecule type" value="Genomic_DNA"/>
</dbReference>
<dbReference type="AlphaFoldDB" id="A0A8S1HNX4"/>
<dbReference type="Proteomes" id="UP000835052">
    <property type="component" value="Unassembled WGS sequence"/>
</dbReference>
<reference evidence="2" key="1">
    <citation type="submission" date="2020-10" db="EMBL/GenBank/DDBJ databases">
        <authorList>
            <person name="Kikuchi T."/>
        </authorList>
    </citation>
    <scope>NUCLEOTIDE SEQUENCE</scope>
    <source>
        <strain evidence="2">NKZ352</strain>
    </source>
</reference>
<evidence type="ECO:0000256" key="1">
    <source>
        <dbReference type="SAM" id="MobiDB-lite"/>
    </source>
</evidence>
<feature type="region of interest" description="Disordered" evidence="1">
    <location>
        <begin position="238"/>
        <end position="258"/>
    </location>
</feature>
<gene>
    <name evidence="2" type="ORF">CAUJ_LOCUS14075</name>
</gene>
<name>A0A8S1HNX4_9PELO</name>
<organism evidence="2 3">
    <name type="scientific">Caenorhabditis auriculariae</name>
    <dbReference type="NCBI Taxonomy" id="2777116"/>
    <lineage>
        <taxon>Eukaryota</taxon>
        <taxon>Metazoa</taxon>
        <taxon>Ecdysozoa</taxon>
        <taxon>Nematoda</taxon>
        <taxon>Chromadorea</taxon>
        <taxon>Rhabditida</taxon>
        <taxon>Rhabditina</taxon>
        <taxon>Rhabditomorpha</taxon>
        <taxon>Rhabditoidea</taxon>
        <taxon>Rhabditidae</taxon>
        <taxon>Peloderinae</taxon>
        <taxon>Caenorhabditis</taxon>
    </lineage>
</organism>
<keyword evidence="3" id="KW-1185">Reference proteome</keyword>
<accession>A0A8S1HNX4</accession>
<sequence length="335" mass="36448">MGSIESSLGYRLGLICGRFSLAPQLILLTYDLSHPPHPAHNVSCKFQDEDRRGFQLLGFVHHSASPSSLSSCQLIARHNKGSRKSSGGMYARLDEFDVLTPLTGSPASSGDQSFKKNYGSASSLEEPRRFQFPPLAIPPASDSPPPPRRSIHGRTLIVPLNTSRYRSPLNPAGTPDSRMTSLDGGTTKSCATIPEDDEDEIDALISIDRTSMSVSEPRSSRNNYSAYNLRLPQPMPEFQLPAPAYSPPSLPSGSPAKRPSSLNCALYAVESTASLCGESDVMSKYQLHRIEEESEGGEDGSRIGSQKAPSELSNHAPIQFVPRSISQQFELMRET</sequence>
<feature type="region of interest" description="Disordered" evidence="1">
    <location>
        <begin position="102"/>
        <end position="152"/>
    </location>
</feature>
<comment type="caution">
    <text evidence="2">The sequence shown here is derived from an EMBL/GenBank/DDBJ whole genome shotgun (WGS) entry which is preliminary data.</text>
</comment>
<dbReference type="OrthoDB" id="5825563at2759"/>
<feature type="compositionally biased region" description="Polar residues" evidence="1">
    <location>
        <begin position="177"/>
        <end position="190"/>
    </location>
</feature>
<feature type="compositionally biased region" description="Polar residues" evidence="1">
    <location>
        <begin position="102"/>
        <end position="112"/>
    </location>
</feature>
<feature type="region of interest" description="Disordered" evidence="1">
    <location>
        <begin position="164"/>
        <end position="190"/>
    </location>
</feature>
<protein>
    <submittedName>
        <fullName evidence="2">Uncharacterized protein</fullName>
    </submittedName>
</protein>
<feature type="compositionally biased region" description="Pro residues" evidence="1">
    <location>
        <begin position="135"/>
        <end position="148"/>
    </location>
</feature>